<dbReference type="Pfam" id="PF13041">
    <property type="entry name" value="PPR_2"/>
    <property type="match status" value="1"/>
</dbReference>
<evidence type="ECO:0000313" key="4">
    <source>
        <dbReference type="Proteomes" id="UP000834106"/>
    </source>
</evidence>
<dbReference type="PROSITE" id="PS51375">
    <property type="entry name" value="PPR"/>
    <property type="match status" value="1"/>
</dbReference>
<evidence type="ECO:0000256" key="1">
    <source>
        <dbReference type="ARBA" id="ARBA00022737"/>
    </source>
</evidence>
<dbReference type="InterPro" id="IPR011990">
    <property type="entry name" value="TPR-like_helical_dom_sf"/>
</dbReference>
<organism evidence="3 4">
    <name type="scientific">Fraxinus pennsylvanica</name>
    <dbReference type="NCBI Taxonomy" id="56036"/>
    <lineage>
        <taxon>Eukaryota</taxon>
        <taxon>Viridiplantae</taxon>
        <taxon>Streptophyta</taxon>
        <taxon>Embryophyta</taxon>
        <taxon>Tracheophyta</taxon>
        <taxon>Spermatophyta</taxon>
        <taxon>Magnoliopsida</taxon>
        <taxon>eudicotyledons</taxon>
        <taxon>Gunneridae</taxon>
        <taxon>Pentapetalae</taxon>
        <taxon>asterids</taxon>
        <taxon>lamiids</taxon>
        <taxon>Lamiales</taxon>
        <taxon>Oleaceae</taxon>
        <taxon>Oleeae</taxon>
        <taxon>Fraxinus</taxon>
    </lineage>
</organism>
<evidence type="ECO:0000256" key="2">
    <source>
        <dbReference type="PROSITE-ProRule" id="PRU00708"/>
    </source>
</evidence>
<evidence type="ECO:0008006" key="5">
    <source>
        <dbReference type="Google" id="ProtNLM"/>
    </source>
</evidence>
<feature type="repeat" description="PPR" evidence="2">
    <location>
        <begin position="33"/>
        <end position="67"/>
    </location>
</feature>
<dbReference type="InterPro" id="IPR051222">
    <property type="entry name" value="PPR/CCM1_RNA-binding"/>
</dbReference>
<evidence type="ECO:0000313" key="3">
    <source>
        <dbReference type="EMBL" id="CAI9758015.1"/>
    </source>
</evidence>
<keyword evidence="1" id="KW-0677">Repeat</keyword>
<dbReference type="EMBL" id="OU503038">
    <property type="protein sequence ID" value="CAI9758015.1"/>
    <property type="molecule type" value="Genomic_DNA"/>
</dbReference>
<protein>
    <recommendedName>
        <fullName evidence="5">Pentatricopeptide repeat-containing protein</fullName>
    </recommendedName>
</protein>
<gene>
    <name evidence="3" type="ORF">FPE_LOCUS5445</name>
</gene>
<dbReference type="PANTHER" id="PTHR47942:SF16">
    <property type="entry name" value="PENTATRICOPEPTIDE REPEAT DOMAIN CONTAINING PROTEIN-RELATED"/>
    <property type="match status" value="1"/>
</dbReference>
<reference evidence="3" key="1">
    <citation type="submission" date="2023-05" db="EMBL/GenBank/DDBJ databases">
        <authorList>
            <person name="Huff M."/>
        </authorList>
    </citation>
    <scope>NUCLEOTIDE SEQUENCE</scope>
</reference>
<proteinExistence type="predicted"/>
<dbReference type="NCBIfam" id="TIGR00756">
    <property type="entry name" value="PPR"/>
    <property type="match status" value="1"/>
</dbReference>
<accession>A0AAD1YVU5</accession>
<dbReference type="Proteomes" id="UP000834106">
    <property type="component" value="Chromosome 3"/>
</dbReference>
<name>A0AAD1YVU5_9LAMI</name>
<dbReference type="PANTHER" id="PTHR47942">
    <property type="entry name" value="TETRATRICOPEPTIDE REPEAT (TPR)-LIKE SUPERFAMILY PROTEIN-RELATED"/>
    <property type="match status" value="1"/>
</dbReference>
<keyword evidence="4" id="KW-1185">Reference proteome</keyword>
<dbReference type="AlphaFoldDB" id="A0AAD1YVU5"/>
<sequence length="220" mass="24673">MLRPRHGIPSIQALAFFNWATLPSELFEISPLLVEAYNKMIDLSGKGKDREEAIKVLNTMVKKGCEPNPSSFNPILRCIAEAQDVSASGVKLILISVYCKMGQCYNAYKNLKEMVEEKRSRPGVPACKMVLEQLRKAGGHLLITANHLVCFVNMLQNARPARNMDCLQIWSKPNYRRPLFPNCGQEINVLNAQMHVEIGLSILSSSVIAMGMHVKIFRSE</sequence>
<dbReference type="Gene3D" id="1.25.40.10">
    <property type="entry name" value="Tetratricopeptide repeat domain"/>
    <property type="match status" value="1"/>
</dbReference>
<dbReference type="Pfam" id="PF01535">
    <property type="entry name" value="PPR"/>
    <property type="match status" value="1"/>
</dbReference>
<dbReference type="InterPro" id="IPR002885">
    <property type="entry name" value="PPR_rpt"/>
</dbReference>